<dbReference type="Proteomes" id="UP001320972">
    <property type="component" value="Unassembled WGS sequence"/>
</dbReference>
<keyword evidence="5 6" id="KW-0472">Membrane</keyword>
<dbReference type="InterPro" id="IPR050189">
    <property type="entry name" value="MFS_Efflux_Transporters"/>
</dbReference>
<dbReference type="InterPro" id="IPR036259">
    <property type="entry name" value="MFS_trans_sf"/>
</dbReference>
<sequence length="394" mass="41450">MDERIDASDGGERLFRGYSGRLLVSLSLAYLVIQFGRNILSPLLPAIVEDLGITPFQAGIALSVLSATYALCMYPGGHFSDQLTRKTVLVAASVVSTVGFVSLLLANSYPPFVLGAATVGIGAGLYWISLRGLLADLFVARRGQAFGVQDSLGFAGPLLAAGGAVVVLEMTSWQMAFLPAAVLLAGSTIVAHNWIREPYDVSPVEFDFVDAGSRVFGDPQVRRLVIAYSCGIFAMQAVIGFLPFFLQHEHGFSSTLSSVGFAVLFLGAMVTLPISGYLGDRFSHVPVAVGGLLLGIVGLLLLLFAPTQAAIGVGILLFGFGIWAFPPVIQAYLMTRFPNESMGGDFGVFKTVYAGVGSVGPTYVGFVAGVADYATAFLGLVAFLVAAIAILLRL</sequence>
<feature type="transmembrane region" description="Helical" evidence="6">
    <location>
        <begin position="88"/>
        <end position="106"/>
    </location>
</feature>
<evidence type="ECO:0000256" key="2">
    <source>
        <dbReference type="ARBA" id="ARBA00022475"/>
    </source>
</evidence>
<organism evidence="8 9">
    <name type="scientific">Natronoglomus mannanivorans</name>
    <dbReference type="NCBI Taxonomy" id="2979990"/>
    <lineage>
        <taxon>Archaea</taxon>
        <taxon>Methanobacteriati</taxon>
        <taxon>Methanobacteriota</taxon>
        <taxon>Stenosarchaea group</taxon>
        <taxon>Halobacteria</taxon>
        <taxon>Halobacteriales</taxon>
        <taxon>Natrialbaceae</taxon>
        <taxon>Natronoglomus</taxon>
    </lineage>
</organism>
<reference evidence="8 9" key="1">
    <citation type="submission" date="2022-09" db="EMBL/GenBank/DDBJ databases">
        <title>Enrichment on poylsaccharides allowed isolation of novel metabolic and taxonomic groups of Haloarchaea.</title>
        <authorList>
            <person name="Sorokin D.Y."/>
            <person name="Elcheninov A.G."/>
            <person name="Khizhniak T.V."/>
            <person name="Kolganova T.V."/>
            <person name="Kublanov I.V."/>
        </authorList>
    </citation>
    <scope>NUCLEOTIDE SEQUENCE [LARGE SCALE GENOMIC DNA]</scope>
    <source>
        <strain evidence="8 9">AArc-m2/3/4</strain>
    </source>
</reference>
<evidence type="ECO:0000256" key="4">
    <source>
        <dbReference type="ARBA" id="ARBA00022989"/>
    </source>
</evidence>
<feature type="transmembrane region" description="Helical" evidence="6">
    <location>
        <begin position="311"/>
        <end position="334"/>
    </location>
</feature>
<feature type="transmembrane region" description="Helical" evidence="6">
    <location>
        <begin position="176"/>
        <end position="195"/>
    </location>
</feature>
<dbReference type="InterPro" id="IPR011701">
    <property type="entry name" value="MFS"/>
</dbReference>
<feature type="transmembrane region" description="Helical" evidence="6">
    <location>
        <begin position="112"/>
        <end position="130"/>
    </location>
</feature>
<accession>A0ABT2QKM5</accession>
<dbReference type="PANTHER" id="PTHR43124:SF3">
    <property type="entry name" value="CHLORAMPHENICOL EFFLUX PUMP RV0191"/>
    <property type="match status" value="1"/>
</dbReference>
<keyword evidence="3 6" id="KW-0812">Transmembrane</keyword>
<dbReference type="InterPro" id="IPR020846">
    <property type="entry name" value="MFS_dom"/>
</dbReference>
<feature type="transmembrane region" description="Helical" evidence="6">
    <location>
        <begin position="285"/>
        <end position="305"/>
    </location>
</feature>
<dbReference type="EMBL" id="JAOPKB010000019">
    <property type="protein sequence ID" value="MCU4975480.1"/>
    <property type="molecule type" value="Genomic_DNA"/>
</dbReference>
<evidence type="ECO:0000256" key="5">
    <source>
        <dbReference type="ARBA" id="ARBA00023136"/>
    </source>
</evidence>
<comment type="caution">
    <text evidence="8">The sequence shown here is derived from an EMBL/GenBank/DDBJ whole genome shotgun (WGS) entry which is preliminary data.</text>
</comment>
<feature type="transmembrane region" description="Helical" evidence="6">
    <location>
        <begin position="373"/>
        <end position="392"/>
    </location>
</feature>
<evidence type="ECO:0000256" key="1">
    <source>
        <dbReference type="ARBA" id="ARBA00004651"/>
    </source>
</evidence>
<keyword evidence="9" id="KW-1185">Reference proteome</keyword>
<gene>
    <name evidence="8" type="ORF">OB955_22585</name>
</gene>
<feature type="transmembrane region" description="Helical" evidence="6">
    <location>
        <begin position="346"/>
        <end position="367"/>
    </location>
</feature>
<feature type="transmembrane region" description="Helical" evidence="6">
    <location>
        <begin position="258"/>
        <end position="278"/>
    </location>
</feature>
<dbReference type="RefSeq" id="WP_338009198.1">
    <property type="nucleotide sequence ID" value="NZ_JAOPKB010000019.1"/>
</dbReference>
<feature type="transmembrane region" description="Helical" evidence="6">
    <location>
        <begin position="56"/>
        <end position="76"/>
    </location>
</feature>
<feature type="transmembrane region" description="Helical" evidence="6">
    <location>
        <begin position="20"/>
        <end position="36"/>
    </location>
</feature>
<dbReference type="PANTHER" id="PTHR43124">
    <property type="entry name" value="PURINE EFFLUX PUMP PBUE"/>
    <property type="match status" value="1"/>
</dbReference>
<protein>
    <submittedName>
        <fullName evidence="8">MFS transporter</fullName>
    </submittedName>
</protein>
<name>A0ABT2QKM5_9EURY</name>
<evidence type="ECO:0000256" key="3">
    <source>
        <dbReference type="ARBA" id="ARBA00022692"/>
    </source>
</evidence>
<dbReference type="PROSITE" id="PS50850">
    <property type="entry name" value="MFS"/>
    <property type="match status" value="1"/>
</dbReference>
<evidence type="ECO:0000313" key="9">
    <source>
        <dbReference type="Proteomes" id="UP001320972"/>
    </source>
</evidence>
<dbReference type="Gene3D" id="1.20.1250.20">
    <property type="entry name" value="MFS general substrate transporter like domains"/>
    <property type="match status" value="1"/>
</dbReference>
<comment type="subcellular location">
    <subcellularLocation>
        <location evidence="1">Cell membrane</location>
        <topology evidence="1">Multi-pass membrane protein</topology>
    </subcellularLocation>
</comment>
<feature type="domain" description="Major facilitator superfamily (MFS) profile" evidence="7">
    <location>
        <begin position="22"/>
        <end position="394"/>
    </location>
</feature>
<keyword evidence="2" id="KW-1003">Cell membrane</keyword>
<feature type="transmembrane region" description="Helical" evidence="6">
    <location>
        <begin position="224"/>
        <end position="246"/>
    </location>
</feature>
<feature type="transmembrane region" description="Helical" evidence="6">
    <location>
        <begin position="151"/>
        <end position="170"/>
    </location>
</feature>
<evidence type="ECO:0000256" key="6">
    <source>
        <dbReference type="SAM" id="Phobius"/>
    </source>
</evidence>
<dbReference type="Pfam" id="PF07690">
    <property type="entry name" value="MFS_1"/>
    <property type="match status" value="1"/>
</dbReference>
<keyword evidence="4 6" id="KW-1133">Transmembrane helix</keyword>
<evidence type="ECO:0000313" key="8">
    <source>
        <dbReference type="EMBL" id="MCU4975480.1"/>
    </source>
</evidence>
<dbReference type="SUPFAM" id="SSF103473">
    <property type="entry name" value="MFS general substrate transporter"/>
    <property type="match status" value="1"/>
</dbReference>
<evidence type="ECO:0000259" key="7">
    <source>
        <dbReference type="PROSITE" id="PS50850"/>
    </source>
</evidence>
<proteinExistence type="predicted"/>